<reference evidence="3" key="1">
    <citation type="submission" date="2017-02" db="EMBL/GenBank/DDBJ databases">
        <authorList>
            <person name="Varghese N."/>
            <person name="Submissions S."/>
        </authorList>
    </citation>
    <scope>NUCLEOTIDE SEQUENCE [LARGE SCALE GENOMIC DNA]</scope>
    <source>
        <strain evidence="3">ATCC 700200</strain>
    </source>
</reference>
<evidence type="ECO:0000313" key="2">
    <source>
        <dbReference type="EMBL" id="SKB01046.1"/>
    </source>
</evidence>
<accession>A0A1T4YGY6</accession>
<evidence type="ECO:0000313" key="3">
    <source>
        <dbReference type="Proteomes" id="UP000190774"/>
    </source>
</evidence>
<dbReference type="RefSeq" id="WP_078814478.1">
    <property type="nucleotide sequence ID" value="NZ_FUYE01000011.1"/>
</dbReference>
<sequence length="442" mass="45540">MAQASSNISADRGRVNVAALGTLCALAVVQVGLVGHAVWQEARHGNTDSVGKSPGVNAAPAAFLPTVSFSPPPVGQIAAPPSVSSPAPAVVSPAPAPVVSLAPPPIGSFTAPSLPASSAVVAPPAVASLAPPPQVPVAPPTLGAVPSASSAPLPPVMPGEKIASAAPPSAFGNQAATTTNDPAAGMALQEMIELAKQVRGLGDMQGALEVLRRADLQYPARPEVLAETAQCYETMGLPDKAASLWHQIEAMDPAQASGFRDLAKRRLSSPSSADRTAPSSSFLTGAEAGKMLSLGACQANRDPSVVNGEKVVLRIPILRHGNTQVDPSQVDIDVYFFDRVNGEKVAQTIADEPVSAWAAAPVDWSGIGEEPLDVTYFLPALTPGEIAAHGRRSYHGYVVRLYYQHKLQDVAAEPRDLLDFGSRMPSETAPGGVNPLLPPVTN</sequence>
<dbReference type="SUPFAM" id="SSF48452">
    <property type="entry name" value="TPR-like"/>
    <property type="match status" value="1"/>
</dbReference>
<name>A0A1T4YGY6_9BACT</name>
<dbReference type="AlphaFoldDB" id="A0A1T4YGY6"/>
<gene>
    <name evidence="2" type="ORF">SAMN02745166_03293</name>
</gene>
<feature type="region of interest" description="Disordered" evidence="1">
    <location>
        <begin position="421"/>
        <end position="442"/>
    </location>
</feature>
<dbReference type="InterPro" id="IPR011990">
    <property type="entry name" value="TPR-like_helical_dom_sf"/>
</dbReference>
<dbReference type="OrthoDB" id="190757at2"/>
<organism evidence="2 3">
    <name type="scientific">Prosthecobacter debontii</name>
    <dbReference type="NCBI Taxonomy" id="48467"/>
    <lineage>
        <taxon>Bacteria</taxon>
        <taxon>Pseudomonadati</taxon>
        <taxon>Verrucomicrobiota</taxon>
        <taxon>Verrucomicrobiia</taxon>
        <taxon>Verrucomicrobiales</taxon>
        <taxon>Verrucomicrobiaceae</taxon>
        <taxon>Prosthecobacter</taxon>
    </lineage>
</organism>
<proteinExistence type="predicted"/>
<dbReference type="STRING" id="48467.SAMN02745166_03293"/>
<dbReference type="EMBL" id="FUYE01000011">
    <property type="protein sequence ID" value="SKB01046.1"/>
    <property type="molecule type" value="Genomic_DNA"/>
</dbReference>
<evidence type="ECO:0000256" key="1">
    <source>
        <dbReference type="SAM" id="MobiDB-lite"/>
    </source>
</evidence>
<evidence type="ECO:0008006" key="4">
    <source>
        <dbReference type="Google" id="ProtNLM"/>
    </source>
</evidence>
<dbReference type="Proteomes" id="UP000190774">
    <property type="component" value="Unassembled WGS sequence"/>
</dbReference>
<protein>
    <recommendedName>
        <fullName evidence="4">Tetratricopeptide repeat-containing protein</fullName>
    </recommendedName>
</protein>
<keyword evidence="3" id="KW-1185">Reference proteome</keyword>
<dbReference type="Gene3D" id="1.25.40.10">
    <property type="entry name" value="Tetratricopeptide repeat domain"/>
    <property type="match status" value="1"/>
</dbReference>